<protein>
    <submittedName>
        <fullName evidence="2">N-acetyltransferase</fullName>
    </submittedName>
</protein>
<dbReference type="InterPro" id="IPR016181">
    <property type="entry name" value="Acyl_CoA_acyltransferase"/>
</dbReference>
<dbReference type="GO" id="GO:0016747">
    <property type="term" value="F:acyltransferase activity, transferring groups other than amino-acyl groups"/>
    <property type="evidence" value="ECO:0007669"/>
    <property type="project" value="InterPro"/>
</dbReference>
<keyword evidence="2" id="KW-0808">Transferase</keyword>
<dbReference type="OrthoDB" id="5295305at2"/>
<sequence>MSGFFSDRSVVLEDEGVLLRPIVAADVDALARVAFDPAIWKFFVTSIQTREDLQRFVEEAVESTRAGTALAFTVVDKASGTVAGSTRFGNLSARDQRVEVGWTWLGRGFQGTGANTRCKRLLMAYAFEQQGVQRTEFKTDVLNQPARRALLKVGCTEEGVLRSHTLMPGGRRRDTLYYSVLAAEWPDVKRRLDALVTRGGGGPC</sequence>
<feature type="domain" description="N-acetyltransferase" evidence="1">
    <location>
        <begin position="17"/>
        <end position="183"/>
    </location>
</feature>
<evidence type="ECO:0000313" key="3">
    <source>
        <dbReference type="Proteomes" id="UP000282656"/>
    </source>
</evidence>
<accession>A0A3A8QFS0</accession>
<dbReference type="PANTHER" id="PTHR43610:SF1">
    <property type="entry name" value="N-ACETYLTRANSFERASE DOMAIN-CONTAINING PROTEIN"/>
    <property type="match status" value="1"/>
</dbReference>
<dbReference type="Pfam" id="PF13302">
    <property type="entry name" value="Acetyltransf_3"/>
    <property type="match status" value="1"/>
</dbReference>
<gene>
    <name evidence="2" type="ORF">D7X96_24270</name>
</gene>
<dbReference type="InterPro" id="IPR000182">
    <property type="entry name" value="GNAT_dom"/>
</dbReference>
<dbReference type="PROSITE" id="PS51186">
    <property type="entry name" value="GNAT"/>
    <property type="match status" value="1"/>
</dbReference>
<dbReference type="PANTHER" id="PTHR43610">
    <property type="entry name" value="BLL6696 PROTEIN"/>
    <property type="match status" value="1"/>
</dbReference>
<reference evidence="3" key="1">
    <citation type="submission" date="2018-09" db="EMBL/GenBank/DDBJ databases">
        <authorList>
            <person name="Livingstone P.G."/>
            <person name="Whitworth D.E."/>
        </authorList>
    </citation>
    <scope>NUCLEOTIDE SEQUENCE [LARGE SCALE GENOMIC DNA]</scope>
    <source>
        <strain evidence="3">AB047A</strain>
    </source>
</reference>
<dbReference type="Gene3D" id="3.40.630.30">
    <property type="match status" value="1"/>
</dbReference>
<name>A0A3A8QFS0_9BACT</name>
<dbReference type="SUPFAM" id="SSF55729">
    <property type="entry name" value="Acyl-CoA N-acyltransferases (Nat)"/>
    <property type="match status" value="1"/>
</dbReference>
<dbReference type="EMBL" id="RAWM01000075">
    <property type="protein sequence ID" value="RKH65125.1"/>
    <property type="molecule type" value="Genomic_DNA"/>
</dbReference>
<keyword evidence="3" id="KW-1185">Reference proteome</keyword>
<dbReference type="Proteomes" id="UP000282656">
    <property type="component" value="Unassembled WGS sequence"/>
</dbReference>
<proteinExistence type="predicted"/>
<dbReference type="RefSeq" id="WP_120547709.1">
    <property type="nucleotide sequence ID" value="NZ_RAWM01000075.1"/>
</dbReference>
<organism evidence="2 3">
    <name type="scientific">Corallococcus interemptor</name>
    <dbReference type="NCBI Taxonomy" id="2316720"/>
    <lineage>
        <taxon>Bacteria</taxon>
        <taxon>Pseudomonadati</taxon>
        <taxon>Myxococcota</taxon>
        <taxon>Myxococcia</taxon>
        <taxon>Myxococcales</taxon>
        <taxon>Cystobacterineae</taxon>
        <taxon>Myxococcaceae</taxon>
        <taxon>Corallococcus</taxon>
    </lineage>
</organism>
<dbReference type="AlphaFoldDB" id="A0A3A8QFS0"/>
<comment type="caution">
    <text evidence="2">The sequence shown here is derived from an EMBL/GenBank/DDBJ whole genome shotgun (WGS) entry which is preliminary data.</text>
</comment>
<evidence type="ECO:0000313" key="2">
    <source>
        <dbReference type="EMBL" id="RKH65125.1"/>
    </source>
</evidence>
<evidence type="ECO:0000259" key="1">
    <source>
        <dbReference type="PROSITE" id="PS51186"/>
    </source>
</evidence>